<comment type="caution">
    <text evidence="8">The sequence shown here is derived from an EMBL/GenBank/DDBJ whole genome shotgun (WGS) entry which is preliminary data.</text>
</comment>
<evidence type="ECO:0000256" key="1">
    <source>
        <dbReference type="ARBA" id="ARBA00004752"/>
    </source>
</evidence>
<dbReference type="SUPFAM" id="SSF141523">
    <property type="entry name" value="L,D-transpeptidase catalytic domain-like"/>
    <property type="match status" value="1"/>
</dbReference>
<dbReference type="GO" id="GO:0008360">
    <property type="term" value="P:regulation of cell shape"/>
    <property type="evidence" value="ECO:0007669"/>
    <property type="project" value="UniProtKB-UniRule"/>
</dbReference>
<dbReference type="Pfam" id="PF01471">
    <property type="entry name" value="PG_binding_1"/>
    <property type="match status" value="1"/>
</dbReference>
<feature type="active site" description="Proton donor/acceptor" evidence="6">
    <location>
        <position position="207"/>
    </location>
</feature>
<keyword evidence="5 6" id="KW-0961">Cell wall biogenesis/degradation</keyword>
<keyword evidence="3 6" id="KW-0133">Cell shape</keyword>
<gene>
    <name evidence="8" type="ORF">VV01_04105</name>
</gene>
<dbReference type="InterPro" id="IPR038063">
    <property type="entry name" value="Transpep_catalytic_dom"/>
</dbReference>
<dbReference type="UniPathway" id="UPA00219"/>
<dbReference type="InterPro" id="IPR002477">
    <property type="entry name" value="Peptidoglycan-bd-like"/>
</dbReference>
<dbReference type="RefSeq" id="WP_071606506.1">
    <property type="nucleotide sequence ID" value="NZ_LAIR01000002.1"/>
</dbReference>
<dbReference type="GO" id="GO:0071555">
    <property type="term" value="P:cell wall organization"/>
    <property type="evidence" value="ECO:0007669"/>
    <property type="project" value="UniProtKB-UniRule"/>
</dbReference>
<evidence type="ECO:0000256" key="2">
    <source>
        <dbReference type="ARBA" id="ARBA00022679"/>
    </source>
</evidence>
<dbReference type="STRING" id="1631356.VV01_04105"/>
<feature type="domain" description="L,D-TPase catalytic" evidence="7">
    <location>
        <begin position="128"/>
        <end position="247"/>
    </location>
</feature>
<dbReference type="Gene3D" id="1.10.101.10">
    <property type="entry name" value="PGBD-like superfamily/PGBD"/>
    <property type="match status" value="1"/>
</dbReference>
<dbReference type="InterPro" id="IPR005490">
    <property type="entry name" value="LD_TPept_cat_dom"/>
</dbReference>
<sequence>MTSIEIDRRRALQGAAVVGATGAIGIAAAGRADAAAGAPHRSAPALLTATYPELRRGSSGAAVRDLQNKLAGAGYWLGGIDGSFGHLTQQAVWAIQKYWGLSRDGVVGPSTWAKVNLRQRPRSRYSGTRIEVDKAKQLMFVRDSVGMQMCINTSTGANKPFESGGRWYDGRTPSGTFKVFRYVPGWYSGSLGDLYRPMFFNGGIAVHGSTSIPPYNASHGCCRVSTAAQDKIIARGSLKIGATVNVY</sequence>
<keyword evidence="4 6" id="KW-0573">Peptidoglycan synthesis</keyword>
<reference evidence="9" key="1">
    <citation type="submission" date="2015-03" db="EMBL/GenBank/DDBJ databases">
        <title>Luteipulveratus halotolerans sp. nov., a novel actinobacterium (Dermacoccaceae) from Sarawak, Malaysia.</title>
        <authorList>
            <person name="Juboi H."/>
            <person name="Basik A."/>
            <person name="Shamsul S.S."/>
            <person name="Arnold P."/>
            <person name="Schmitt E.K."/>
            <person name="Sanglier J.-J."/>
            <person name="Yeo T."/>
        </authorList>
    </citation>
    <scope>NUCLEOTIDE SEQUENCE [LARGE SCALE GENOMIC DNA]</scope>
    <source>
        <strain evidence="9">C296001</strain>
    </source>
</reference>
<dbReference type="InterPro" id="IPR036365">
    <property type="entry name" value="PGBD-like_sf"/>
</dbReference>
<evidence type="ECO:0000256" key="4">
    <source>
        <dbReference type="ARBA" id="ARBA00022984"/>
    </source>
</evidence>
<evidence type="ECO:0000256" key="6">
    <source>
        <dbReference type="PROSITE-ProRule" id="PRU01373"/>
    </source>
</evidence>
<protein>
    <recommendedName>
        <fullName evidence="7">L,D-TPase catalytic domain-containing protein</fullName>
    </recommendedName>
</protein>
<dbReference type="SUPFAM" id="SSF47090">
    <property type="entry name" value="PGBD-like"/>
    <property type="match status" value="1"/>
</dbReference>
<dbReference type="AlphaFoldDB" id="A0A0L6CN60"/>
<evidence type="ECO:0000313" key="8">
    <source>
        <dbReference type="EMBL" id="KNX39184.1"/>
    </source>
</evidence>
<evidence type="ECO:0000259" key="7">
    <source>
        <dbReference type="PROSITE" id="PS52029"/>
    </source>
</evidence>
<dbReference type="GO" id="GO:0016740">
    <property type="term" value="F:transferase activity"/>
    <property type="evidence" value="ECO:0007669"/>
    <property type="project" value="UniProtKB-KW"/>
</dbReference>
<proteinExistence type="predicted"/>
<dbReference type="Gene3D" id="2.40.440.10">
    <property type="entry name" value="L,D-transpeptidase catalytic domain-like"/>
    <property type="match status" value="1"/>
</dbReference>
<dbReference type="EMBL" id="LAIR01000002">
    <property type="protein sequence ID" value="KNX39184.1"/>
    <property type="molecule type" value="Genomic_DNA"/>
</dbReference>
<evidence type="ECO:0000313" key="9">
    <source>
        <dbReference type="Proteomes" id="UP000037397"/>
    </source>
</evidence>
<feature type="active site" description="Nucleophile" evidence="6">
    <location>
        <position position="221"/>
    </location>
</feature>
<comment type="pathway">
    <text evidence="1 6">Cell wall biogenesis; peptidoglycan biosynthesis.</text>
</comment>
<dbReference type="InterPro" id="IPR006311">
    <property type="entry name" value="TAT_signal"/>
</dbReference>
<evidence type="ECO:0000256" key="3">
    <source>
        <dbReference type="ARBA" id="ARBA00022960"/>
    </source>
</evidence>
<dbReference type="PROSITE" id="PS51318">
    <property type="entry name" value="TAT"/>
    <property type="match status" value="1"/>
</dbReference>
<organism evidence="8 9">
    <name type="scientific">Luteipulveratus halotolerans</name>
    <dbReference type="NCBI Taxonomy" id="1631356"/>
    <lineage>
        <taxon>Bacteria</taxon>
        <taxon>Bacillati</taxon>
        <taxon>Actinomycetota</taxon>
        <taxon>Actinomycetes</taxon>
        <taxon>Micrococcales</taxon>
        <taxon>Dermacoccaceae</taxon>
        <taxon>Luteipulveratus</taxon>
    </lineage>
</organism>
<keyword evidence="2" id="KW-0808">Transferase</keyword>
<dbReference type="CDD" id="cd16913">
    <property type="entry name" value="YkuD_like"/>
    <property type="match status" value="1"/>
</dbReference>
<evidence type="ECO:0000256" key="5">
    <source>
        <dbReference type="ARBA" id="ARBA00023316"/>
    </source>
</evidence>
<dbReference type="PROSITE" id="PS52029">
    <property type="entry name" value="LD_TPASE"/>
    <property type="match status" value="1"/>
</dbReference>
<keyword evidence="9" id="KW-1185">Reference proteome</keyword>
<dbReference type="GO" id="GO:0009252">
    <property type="term" value="P:peptidoglycan biosynthetic process"/>
    <property type="evidence" value="ECO:0007669"/>
    <property type="project" value="UniProtKB-UniPathway"/>
</dbReference>
<accession>A0A0L6CN60</accession>
<dbReference type="Pfam" id="PF03734">
    <property type="entry name" value="YkuD"/>
    <property type="match status" value="1"/>
</dbReference>
<name>A0A0L6CN60_9MICO</name>
<dbReference type="InterPro" id="IPR036366">
    <property type="entry name" value="PGBDSf"/>
</dbReference>
<dbReference type="Proteomes" id="UP000037397">
    <property type="component" value="Unassembled WGS sequence"/>
</dbReference>